<evidence type="ECO:0000256" key="15">
    <source>
        <dbReference type="ARBA" id="ARBA00022771"/>
    </source>
</evidence>
<name>A0A671LP21_9TELE</name>
<comment type="subcellular location">
    <subcellularLocation>
        <location evidence="3">Cell membrane</location>
        <topology evidence="3">Peripheral membrane protein</topology>
    </subcellularLocation>
    <subcellularLocation>
        <location evidence="4">Cytoplasm</location>
        <location evidence="4">Cytoskeleton</location>
    </subcellularLocation>
    <subcellularLocation>
        <location evidence="2">Nucleus</location>
    </subcellularLocation>
</comment>
<reference evidence="39" key="2">
    <citation type="submission" date="2025-09" db="UniProtKB">
        <authorList>
            <consortium name="Ensembl"/>
        </authorList>
    </citation>
    <scope>IDENTIFICATION</scope>
</reference>
<keyword evidence="12" id="KW-0808">Transferase</keyword>
<evidence type="ECO:0000256" key="5">
    <source>
        <dbReference type="ARBA" id="ARBA00009903"/>
    </source>
</evidence>
<evidence type="ECO:0000259" key="34">
    <source>
        <dbReference type="PROSITE" id="PS50003"/>
    </source>
</evidence>
<keyword evidence="16" id="KW-0418">Kinase</keyword>
<dbReference type="SMART" id="SM00220">
    <property type="entry name" value="S_TKc"/>
    <property type="match status" value="1"/>
</dbReference>
<dbReference type="Pfam" id="PF25346">
    <property type="entry name" value="PH_MRCK"/>
    <property type="match status" value="1"/>
</dbReference>
<evidence type="ECO:0000256" key="9">
    <source>
        <dbReference type="ARBA" id="ARBA00022490"/>
    </source>
</evidence>
<dbReference type="GO" id="GO:0005634">
    <property type="term" value="C:nucleus"/>
    <property type="evidence" value="ECO:0007669"/>
    <property type="project" value="UniProtKB-SubCell"/>
</dbReference>
<evidence type="ECO:0000256" key="1">
    <source>
        <dbReference type="ARBA" id="ARBA00001946"/>
    </source>
</evidence>
<dbReference type="InterPro" id="IPR002219">
    <property type="entry name" value="PKC_DAG/PE"/>
</dbReference>
<evidence type="ECO:0000256" key="20">
    <source>
        <dbReference type="ARBA" id="ARBA00023054"/>
    </source>
</evidence>
<comment type="catalytic activity">
    <reaction evidence="29">
        <text>L-seryl-[protein] + ATP = O-phospho-L-seryl-[protein] + ADP + H(+)</text>
        <dbReference type="Rhea" id="RHEA:17989"/>
        <dbReference type="Rhea" id="RHEA-COMP:9863"/>
        <dbReference type="Rhea" id="RHEA-COMP:11604"/>
        <dbReference type="ChEBI" id="CHEBI:15378"/>
        <dbReference type="ChEBI" id="CHEBI:29999"/>
        <dbReference type="ChEBI" id="CHEBI:30616"/>
        <dbReference type="ChEBI" id="CHEBI:83421"/>
        <dbReference type="ChEBI" id="CHEBI:456216"/>
        <dbReference type="EC" id="2.7.11.1"/>
    </reaction>
</comment>
<organism evidence="39 40">
    <name type="scientific">Sinocyclocheilus anshuiensis</name>
    <dbReference type="NCBI Taxonomy" id="1608454"/>
    <lineage>
        <taxon>Eukaryota</taxon>
        <taxon>Metazoa</taxon>
        <taxon>Chordata</taxon>
        <taxon>Craniata</taxon>
        <taxon>Vertebrata</taxon>
        <taxon>Euteleostomi</taxon>
        <taxon>Actinopterygii</taxon>
        <taxon>Neopterygii</taxon>
        <taxon>Teleostei</taxon>
        <taxon>Ostariophysi</taxon>
        <taxon>Cypriniformes</taxon>
        <taxon>Cyprinidae</taxon>
        <taxon>Cyprininae</taxon>
        <taxon>Sinocyclocheilus</taxon>
    </lineage>
</organism>
<evidence type="ECO:0000259" key="36">
    <source>
        <dbReference type="PROSITE" id="PS50081"/>
    </source>
</evidence>
<dbReference type="GO" id="GO:0031267">
    <property type="term" value="F:small GTPase binding"/>
    <property type="evidence" value="ECO:0007669"/>
    <property type="project" value="InterPro"/>
</dbReference>
<keyword evidence="13" id="KW-0479">Metal-binding</keyword>
<keyword evidence="17" id="KW-0862">Zinc</keyword>
<dbReference type="GO" id="GO:0048511">
    <property type="term" value="P:rhythmic process"/>
    <property type="evidence" value="ECO:0007669"/>
    <property type="project" value="UniProtKB-KW"/>
</dbReference>
<dbReference type="GO" id="GO:0005813">
    <property type="term" value="C:centrosome"/>
    <property type="evidence" value="ECO:0007669"/>
    <property type="project" value="TreeGrafter"/>
</dbReference>
<dbReference type="CDD" id="cd20875">
    <property type="entry name" value="C1_ROCK2"/>
    <property type="match status" value="1"/>
</dbReference>
<keyword evidence="11" id="KW-0597">Phosphoprotein</keyword>
<dbReference type="GO" id="GO:1901888">
    <property type="term" value="P:regulation of cell junction assembly"/>
    <property type="evidence" value="ECO:0007669"/>
    <property type="project" value="TreeGrafter"/>
</dbReference>
<dbReference type="FunFam" id="2.30.29.30:FF:000033">
    <property type="entry name" value="Rho-associated protein kinase 2"/>
    <property type="match status" value="1"/>
</dbReference>
<feature type="coiled-coil region" evidence="32">
    <location>
        <begin position="373"/>
        <end position="932"/>
    </location>
</feature>
<dbReference type="GO" id="GO:0005524">
    <property type="term" value="F:ATP binding"/>
    <property type="evidence" value="ECO:0007669"/>
    <property type="project" value="UniProtKB-UniRule"/>
</dbReference>
<keyword evidence="21" id="KW-0090">Biological rhythms</keyword>
<dbReference type="PROSITE" id="PS00107">
    <property type="entry name" value="PROTEIN_KINASE_ATP"/>
    <property type="match status" value="1"/>
</dbReference>
<evidence type="ECO:0000256" key="29">
    <source>
        <dbReference type="ARBA" id="ARBA00048679"/>
    </source>
</evidence>
<dbReference type="InterPro" id="IPR008271">
    <property type="entry name" value="Ser/Thr_kinase_AS"/>
</dbReference>
<evidence type="ECO:0000256" key="2">
    <source>
        <dbReference type="ARBA" id="ARBA00004123"/>
    </source>
</evidence>
<dbReference type="InterPro" id="IPR000719">
    <property type="entry name" value="Prot_kinase_dom"/>
</dbReference>
<dbReference type="PROSITE" id="PS50081">
    <property type="entry name" value="ZF_DAG_PE_2"/>
    <property type="match status" value="1"/>
</dbReference>
<feature type="domain" description="RhoBD" evidence="38">
    <location>
        <begin position="888"/>
        <end position="956"/>
    </location>
</feature>
<dbReference type="Proteomes" id="UP000472260">
    <property type="component" value="Unassembled WGS sequence"/>
</dbReference>
<dbReference type="FunFam" id="3.30.60.20:FF:000036">
    <property type="entry name" value="Rho-associated protein kinase 1"/>
    <property type="match status" value="1"/>
</dbReference>
<keyword evidence="40" id="KW-1185">Reference proteome</keyword>
<dbReference type="InterPro" id="IPR037311">
    <property type="entry name" value="ROCK2_HR1"/>
</dbReference>
<evidence type="ECO:0000313" key="40">
    <source>
        <dbReference type="Proteomes" id="UP000472260"/>
    </source>
</evidence>
<dbReference type="Gene3D" id="1.20.5.730">
    <property type="entry name" value="Single helix bin"/>
    <property type="match status" value="1"/>
</dbReference>
<evidence type="ECO:0000256" key="13">
    <source>
        <dbReference type="ARBA" id="ARBA00022723"/>
    </source>
</evidence>
<reference evidence="39" key="1">
    <citation type="submission" date="2025-08" db="UniProtKB">
        <authorList>
            <consortium name="Ensembl"/>
        </authorList>
    </citation>
    <scope>IDENTIFICATION</scope>
</reference>
<keyword evidence="20 30" id="KW-0175">Coiled coil</keyword>
<evidence type="ECO:0000313" key="39">
    <source>
        <dbReference type="Ensembl" id="ENSSANP00000020984.1"/>
    </source>
</evidence>
<dbReference type="GO" id="GO:0072518">
    <property type="term" value="F:Rho-dependent protein serine/threonine kinase activity"/>
    <property type="evidence" value="ECO:0007669"/>
    <property type="project" value="TreeGrafter"/>
</dbReference>
<evidence type="ECO:0000256" key="3">
    <source>
        <dbReference type="ARBA" id="ARBA00004202"/>
    </source>
</evidence>
<evidence type="ECO:0000256" key="10">
    <source>
        <dbReference type="ARBA" id="ARBA00022527"/>
    </source>
</evidence>
<dbReference type="Gene3D" id="3.30.60.20">
    <property type="match status" value="1"/>
</dbReference>
<dbReference type="GO" id="GO:0008270">
    <property type="term" value="F:zinc ion binding"/>
    <property type="evidence" value="ECO:0007669"/>
    <property type="project" value="UniProtKB-KW"/>
</dbReference>
<keyword evidence="8" id="KW-1003">Cell membrane</keyword>
<keyword evidence="24" id="KW-0539">Nucleus</keyword>
<evidence type="ECO:0000256" key="11">
    <source>
        <dbReference type="ARBA" id="ARBA00022553"/>
    </source>
</evidence>
<dbReference type="GO" id="GO:0031032">
    <property type="term" value="P:actomyosin structure organization"/>
    <property type="evidence" value="ECO:0007669"/>
    <property type="project" value="TreeGrafter"/>
</dbReference>
<evidence type="ECO:0000256" key="4">
    <source>
        <dbReference type="ARBA" id="ARBA00004245"/>
    </source>
</evidence>
<evidence type="ECO:0000256" key="6">
    <source>
        <dbReference type="ARBA" id="ARBA00012513"/>
    </source>
</evidence>
<evidence type="ECO:0000256" key="8">
    <source>
        <dbReference type="ARBA" id="ARBA00022475"/>
    </source>
</evidence>
<comment type="cofactor">
    <cofactor evidence="1">
        <name>Mg(2+)</name>
        <dbReference type="ChEBI" id="CHEBI:18420"/>
    </cofactor>
</comment>
<keyword evidence="22" id="KW-0472">Membrane</keyword>
<dbReference type="FunFam" id="1.20.5.340:FF:000016">
    <property type="entry name" value="Rho-associated protein kinase 2"/>
    <property type="match status" value="1"/>
</dbReference>
<sequence length="1292" mass="150123">DELSPVHTETRLDSMNAMVLDLDFPALRKNKNIETFLNRYGKVMGHMRELQMKPDDFDRVKVIGRGAFGEVQLVRHKASQKVYAMKVLSKFEMIKRSDSAFFWEERDIMAFADSPWVVQLCCAFQDDRSLYMVMEYMPGGDLVNLTSTYDVPEKWAKFYTAEVVLALDAIHSMGFIHRDIKPDNMLLDRYGHLKLADFGTCMKMDGTGMVHCDTAVGTPDYISPEVLKSQGGDGYYGRECDWWSVGVFIYEMLVGDTPFYADSLVGTYSKIMDHKNSLNFPDDIEISQEAKNIICAFLTDREVRLGRNGVEEIKRHPFFKNDQWTFSTIRETAAPVVPELSSDIDTSNFDEIEEDKGEVETFPTPKAFVGNQLPFLQKKLHSLEEQLNNEMQTKDELEQKYRSNCSRLEKITKELDEEITSRKGLETTLRQLEREKALLQHKNVESHRRAESEADRKRCLENEVNSLRDQLDEMKKKNQNSHISNEKNIHLQKQLDEANALLRAESDAAARLRKAQTESSKQLQQLEAHVRELQDKCCMLENSKLTLERDNISLQAALDAEKREHTQGSETIYDLQARISGLEEEVKQVRQALSKAEMEKRQLQEKLTDLEKEKSNNQIDMTYKLKILQQGLEQEEAAHKATKARLADKNKISESIEGAKSEAVKELEQKLQEERSSKLRVENRVLELEKKSSMLDCDYKQSLQKLEELRRHKERLTEEVKNLSLKIEQEIQKRTLTQNDLKVQNQQLSTLRTSEKQLKQEINHLLEIKRSLEKQNMELRKYTLYKTQVRELKEECEEKNKLYKDMQQSLQELQEERDSLAAQLEITLTKADSEQLARSIAEEQYSDLEKEKIMKELEIKEMMARHRQELAEKDTTITSLEEANRTLTNDVANLANEKEELNNKLKETQDYLQNLKNEEQSIIQVKLALEKQLQSERTLKTQAVNKLAEIMNRKEVRGGGSRRGNDTDVRRKEKENRKLQLELRSEREKLNSSIIKYQREINDMQAQLADESQVRIELQMALDSKDSDIEQLRSLLNSLNVQSLDSASMSSGPEMDTDESLPETRLEGWLSLPVRNNTKRFGWERKYVVVSSKKILFYNSEQDKEHSNPYMVLDIDKLFHVRSVTQTDVYRADAKEIPRIFQILYANEGESKKEQELEPLPGDKSSYICHKGHEFIPTLYHFPTNCEACTKPLWNMFKPPPALECRRCHIKCHKDHMDKKEEVIAPCKVNYDVSTAKNLLLLALSQEEQQKWVSRLVKKIPKKPPAPELQSQDAYRCSLKLQQTLSSGRSYF</sequence>
<feature type="domain" description="Protein kinase" evidence="35">
    <location>
        <begin position="57"/>
        <end position="319"/>
    </location>
</feature>
<evidence type="ECO:0000256" key="25">
    <source>
        <dbReference type="ARBA" id="ARBA00030038"/>
    </source>
</evidence>
<evidence type="ECO:0000256" key="19">
    <source>
        <dbReference type="ARBA" id="ARBA00022842"/>
    </source>
</evidence>
<dbReference type="InterPro" id="IPR057529">
    <property type="entry name" value="MRCK/ROCK_PH"/>
</dbReference>
<dbReference type="PANTHER" id="PTHR22988:SF28">
    <property type="entry name" value="RHO-ASSOCIATED PROTEIN KINASE 2"/>
    <property type="match status" value="1"/>
</dbReference>
<dbReference type="Gene3D" id="3.30.200.20">
    <property type="entry name" value="Phosphorylase Kinase, domain 1"/>
    <property type="match status" value="1"/>
</dbReference>
<evidence type="ECO:0000256" key="32">
    <source>
        <dbReference type="SAM" id="Coils"/>
    </source>
</evidence>
<feature type="region of interest" description="Disordered" evidence="33">
    <location>
        <begin position="955"/>
        <end position="977"/>
    </location>
</feature>
<comment type="catalytic activity">
    <reaction evidence="28">
        <text>L-threonyl-[protein] + ATP = O-phospho-L-threonyl-[protein] + ADP + H(+)</text>
        <dbReference type="Rhea" id="RHEA:46608"/>
        <dbReference type="Rhea" id="RHEA-COMP:11060"/>
        <dbReference type="Rhea" id="RHEA-COMP:11605"/>
        <dbReference type="ChEBI" id="CHEBI:15378"/>
        <dbReference type="ChEBI" id="CHEBI:30013"/>
        <dbReference type="ChEBI" id="CHEBI:30616"/>
        <dbReference type="ChEBI" id="CHEBI:61977"/>
        <dbReference type="ChEBI" id="CHEBI:456216"/>
        <dbReference type="EC" id="2.7.11.1"/>
    </reaction>
</comment>
<feature type="binding site" evidence="31">
    <location>
        <position position="86"/>
    </location>
    <ligand>
        <name>ATP</name>
        <dbReference type="ChEBI" id="CHEBI:30616"/>
    </ligand>
</feature>
<protein>
    <recommendedName>
        <fullName evidence="7">Rho-associated protein kinase 2</fullName>
        <ecNumber evidence="6">2.7.11.1</ecNumber>
    </recommendedName>
    <alternativeName>
        <fullName evidence="26">Rho-associated, coiled-coil-containing protein kinase 2</fullName>
    </alternativeName>
    <alternativeName>
        <fullName evidence="27">Rho-associated, coiled-coil-containing protein kinase II</fullName>
    </alternativeName>
    <alternativeName>
        <fullName evidence="25">p164 ROCK-2</fullName>
    </alternativeName>
</protein>
<dbReference type="Pfam" id="PF08912">
    <property type="entry name" value="Rho_Binding"/>
    <property type="match status" value="1"/>
</dbReference>
<evidence type="ECO:0000256" key="33">
    <source>
        <dbReference type="SAM" id="MobiDB-lite"/>
    </source>
</evidence>
<evidence type="ECO:0000256" key="22">
    <source>
        <dbReference type="ARBA" id="ARBA00023136"/>
    </source>
</evidence>
<dbReference type="GO" id="GO:0005737">
    <property type="term" value="C:cytoplasm"/>
    <property type="evidence" value="ECO:0007669"/>
    <property type="project" value="TreeGrafter"/>
</dbReference>
<dbReference type="PROSITE" id="PS50011">
    <property type="entry name" value="PROTEIN_KINASE_DOM"/>
    <property type="match status" value="1"/>
</dbReference>
<evidence type="ECO:0000256" key="28">
    <source>
        <dbReference type="ARBA" id="ARBA00047899"/>
    </source>
</evidence>
<gene>
    <name evidence="39" type="primary">rock2</name>
</gene>
<keyword evidence="9" id="KW-0963">Cytoplasm</keyword>
<dbReference type="FunFam" id="1.20.5.730:FF:000001">
    <property type="entry name" value="rho-associated protein kinase 2"/>
    <property type="match status" value="1"/>
</dbReference>
<dbReference type="SUPFAM" id="SSF57889">
    <property type="entry name" value="Cysteine-rich domain"/>
    <property type="match status" value="1"/>
</dbReference>
<dbReference type="GO" id="GO:0030866">
    <property type="term" value="P:cortical actin cytoskeleton organization"/>
    <property type="evidence" value="ECO:0007669"/>
    <property type="project" value="TreeGrafter"/>
</dbReference>
<evidence type="ECO:0000256" key="12">
    <source>
        <dbReference type="ARBA" id="ARBA00022679"/>
    </source>
</evidence>
<keyword evidence="14 31" id="KW-0547">Nucleotide-binding</keyword>
<evidence type="ECO:0000256" key="24">
    <source>
        <dbReference type="ARBA" id="ARBA00023242"/>
    </source>
</evidence>
<evidence type="ECO:0000256" key="14">
    <source>
        <dbReference type="ARBA" id="ARBA00022741"/>
    </source>
</evidence>
<evidence type="ECO:0000256" key="27">
    <source>
        <dbReference type="ARBA" id="ARBA00032261"/>
    </source>
</evidence>
<evidence type="ECO:0000256" key="31">
    <source>
        <dbReference type="PROSITE-ProRule" id="PRU10141"/>
    </source>
</evidence>
<evidence type="ECO:0000256" key="16">
    <source>
        <dbReference type="ARBA" id="ARBA00022777"/>
    </source>
</evidence>
<dbReference type="InterPro" id="IPR001849">
    <property type="entry name" value="PH_domain"/>
</dbReference>
<dbReference type="Gene3D" id="2.30.29.30">
    <property type="entry name" value="Pleckstrin-homology domain (PH domain)/Phosphotyrosine-binding domain (PTB)"/>
    <property type="match status" value="1"/>
</dbReference>
<evidence type="ECO:0000256" key="21">
    <source>
        <dbReference type="ARBA" id="ARBA00023108"/>
    </source>
</evidence>
<dbReference type="PROSITE" id="PS51859">
    <property type="entry name" value="RHO_BD"/>
    <property type="match status" value="1"/>
</dbReference>
<dbReference type="FunFam" id="1.10.510.10:FF:000047">
    <property type="entry name" value="Rho-associated protein kinase 1"/>
    <property type="match status" value="1"/>
</dbReference>
<dbReference type="InterPro" id="IPR050839">
    <property type="entry name" value="Rho-assoc_Ser/Thr_Kinase"/>
</dbReference>
<dbReference type="InterPro" id="IPR011993">
    <property type="entry name" value="PH-like_dom_sf"/>
</dbReference>
<evidence type="ECO:0000256" key="18">
    <source>
        <dbReference type="ARBA" id="ARBA00022840"/>
    </source>
</evidence>
<dbReference type="SUPFAM" id="SSF50729">
    <property type="entry name" value="PH domain-like"/>
    <property type="match status" value="1"/>
</dbReference>
<comment type="similarity">
    <text evidence="5">Belongs to the protein kinase superfamily. AGC Ser/Thr protein kinase family.</text>
</comment>
<evidence type="ECO:0000259" key="37">
    <source>
        <dbReference type="PROSITE" id="PS51285"/>
    </source>
</evidence>
<evidence type="ECO:0000256" key="26">
    <source>
        <dbReference type="ARBA" id="ARBA00031784"/>
    </source>
</evidence>
<keyword evidence="10" id="KW-0723">Serine/threonine-protein kinase</keyword>
<dbReference type="InterPro" id="IPR011009">
    <property type="entry name" value="Kinase-like_dom_sf"/>
</dbReference>
<dbReference type="GO" id="GO:0032956">
    <property type="term" value="P:regulation of actin cytoskeleton organization"/>
    <property type="evidence" value="ECO:0007669"/>
    <property type="project" value="InterPro"/>
</dbReference>
<feature type="domain" description="PH" evidence="34">
    <location>
        <begin position="1063"/>
        <end position="1261"/>
    </location>
</feature>
<evidence type="ECO:0000256" key="17">
    <source>
        <dbReference type="ARBA" id="ARBA00022833"/>
    </source>
</evidence>
<proteinExistence type="inferred from homology"/>
<dbReference type="PROSITE" id="PS50003">
    <property type="entry name" value="PH_DOMAIN"/>
    <property type="match status" value="1"/>
</dbReference>
<dbReference type="PROSITE" id="PS51285">
    <property type="entry name" value="AGC_KINASE_CTER"/>
    <property type="match status" value="1"/>
</dbReference>
<dbReference type="Pfam" id="PF00069">
    <property type="entry name" value="Pkinase"/>
    <property type="match status" value="1"/>
</dbReference>
<dbReference type="PANTHER" id="PTHR22988">
    <property type="entry name" value="MYOTONIC DYSTROPHY S/T KINASE-RELATED"/>
    <property type="match status" value="1"/>
</dbReference>
<dbReference type="GO" id="GO:0006939">
    <property type="term" value="P:smooth muscle contraction"/>
    <property type="evidence" value="ECO:0007669"/>
    <property type="project" value="InterPro"/>
</dbReference>
<dbReference type="GO" id="GO:0007266">
    <property type="term" value="P:Rho protein signal transduction"/>
    <property type="evidence" value="ECO:0007669"/>
    <property type="project" value="UniProtKB-UniRule"/>
</dbReference>
<dbReference type="GO" id="GO:0010825">
    <property type="term" value="P:positive regulation of centrosome duplication"/>
    <property type="evidence" value="ECO:0007669"/>
    <property type="project" value="InterPro"/>
</dbReference>
<dbReference type="CDD" id="cd11638">
    <property type="entry name" value="HR1_ROCK2"/>
    <property type="match status" value="1"/>
</dbReference>
<dbReference type="FunFam" id="3.30.200.20:FF:000072">
    <property type="entry name" value="Rho-associated protein kinase 2"/>
    <property type="match status" value="1"/>
</dbReference>
<evidence type="ECO:0000256" key="23">
    <source>
        <dbReference type="ARBA" id="ARBA00023212"/>
    </source>
</evidence>
<dbReference type="Gene3D" id="1.20.5.340">
    <property type="match status" value="1"/>
</dbReference>
<dbReference type="InterPro" id="IPR015008">
    <property type="entry name" value="ROCK_Rho-bd_dom"/>
</dbReference>
<evidence type="ECO:0000259" key="35">
    <source>
        <dbReference type="PROSITE" id="PS50011"/>
    </source>
</evidence>
<dbReference type="CDD" id="cd22250">
    <property type="entry name" value="ROCK_SBD"/>
    <property type="match status" value="1"/>
</dbReference>
<dbReference type="Gene3D" id="1.10.510.10">
    <property type="entry name" value="Transferase(Phosphotransferase) domain 1"/>
    <property type="match status" value="1"/>
</dbReference>
<dbReference type="SUPFAM" id="SSF56112">
    <property type="entry name" value="Protein kinase-like (PK-like)"/>
    <property type="match status" value="1"/>
</dbReference>
<feature type="domain" description="Phorbol-ester/DAG-type" evidence="36">
    <location>
        <begin position="1172"/>
        <end position="1227"/>
    </location>
</feature>
<evidence type="ECO:0000256" key="7">
    <source>
        <dbReference type="ARBA" id="ARBA00014021"/>
    </source>
</evidence>
<keyword evidence="18 31" id="KW-0067">ATP-binding</keyword>
<dbReference type="GO" id="GO:0000281">
    <property type="term" value="P:mitotic cytokinesis"/>
    <property type="evidence" value="ECO:0007669"/>
    <property type="project" value="TreeGrafter"/>
</dbReference>
<dbReference type="EC" id="2.7.11.1" evidence="6"/>
<dbReference type="SMART" id="SM00109">
    <property type="entry name" value="C1"/>
    <property type="match status" value="1"/>
</dbReference>
<feature type="domain" description="AGC-kinase C-terminal" evidence="37">
    <location>
        <begin position="320"/>
        <end position="390"/>
    </location>
</feature>
<dbReference type="Ensembl" id="ENSSANT00000022357.1">
    <property type="protein sequence ID" value="ENSSANP00000020984.1"/>
    <property type="gene ID" value="ENSSANG00000008248.1"/>
</dbReference>
<dbReference type="InterPro" id="IPR000961">
    <property type="entry name" value="AGC-kinase_C"/>
</dbReference>
<accession>A0A671LP21</accession>
<dbReference type="SMART" id="SM00233">
    <property type="entry name" value="PH"/>
    <property type="match status" value="1"/>
</dbReference>
<dbReference type="CDD" id="cd01242">
    <property type="entry name" value="PH_ROCK"/>
    <property type="match status" value="1"/>
</dbReference>
<dbReference type="GO" id="GO:0005886">
    <property type="term" value="C:plasma membrane"/>
    <property type="evidence" value="ECO:0007669"/>
    <property type="project" value="UniProtKB-SubCell"/>
</dbReference>
<dbReference type="GO" id="GO:0048598">
    <property type="term" value="P:embryonic morphogenesis"/>
    <property type="evidence" value="ECO:0007669"/>
    <property type="project" value="TreeGrafter"/>
</dbReference>
<dbReference type="PROSITE" id="PS00108">
    <property type="entry name" value="PROTEIN_KINASE_ST"/>
    <property type="match status" value="1"/>
</dbReference>
<dbReference type="InterPro" id="IPR046349">
    <property type="entry name" value="C1-like_sf"/>
</dbReference>
<keyword evidence="19" id="KW-0460">Magnesium</keyword>
<dbReference type="SUPFAM" id="SSF103652">
    <property type="entry name" value="G protein-binding domain"/>
    <property type="match status" value="1"/>
</dbReference>
<evidence type="ECO:0000259" key="38">
    <source>
        <dbReference type="PROSITE" id="PS51859"/>
    </source>
</evidence>
<keyword evidence="15" id="KW-0863">Zinc-finger</keyword>
<dbReference type="InterPro" id="IPR017441">
    <property type="entry name" value="Protein_kinase_ATP_BS"/>
</dbReference>
<evidence type="ECO:0000256" key="30">
    <source>
        <dbReference type="PROSITE-ProRule" id="PRU01206"/>
    </source>
</evidence>
<keyword evidence="23" id="KW-0206">Cytoskeleton</keyword>